<evidence type="ECO:0000313" key="5">
    <source>
        <dbReference type="Proteomes" id="UP000769156"/>
    </source>
</evidence>
<dbReference type="Proteomes" id="UP000769156">
    <property type="component" value="Unassembled WGS sequence"/>
</dbReference>
<reference evidence="4" key="1">
    <citation type="journal article" date="2021" name="PeerJ">
        <title>Extensive microbial diversity within the chicken gut microbiome revealed by metagenomics and culture.</title>
        <authorList>
            <person name="Gilroy R."/>
            <person name="Ravi A."/>
            <person name="Getino M."/>
            <person name="Pursley I."/>
            <person name="Horton D.L."/>
            <person name="Alikhan N.F."/>
            <person name="Baker D."/>
            <person name="Gharbi K."/>
            <person name="Hall N."/>
            <person name="Watson M."/>
            <person name="Adriaenssens E.M."/>
            <person name="Foster-Nyarko E."/>
            <person name="Jarju S."/>
            <person name="Secka A."/>
            <person name="Antonio M."/>
            <person name="Oren A."/>
            <person name="Chaudhuri R.R."/>
            <person name="La Ragione R."/>
            <person name="Hildebrand F."/>
            <person name="Pallen M.J."/>
        </authorList>
    </citation>
    <scope>NUCLEOTIDE SEQUENCE</scope>
    <source>
        <strain evidence="4">ChiSjej5B23-16112</strain>
    </source>
</reference>
<keyword evidence="2" id="KW-0812">Transmembrane</keyword>
<evidence type="ECO:0000256" key="1">
    <source>
        <dbReference type="SAM" id="Coils"/>
    </source>
</evidence>
<feature type="transmembrane region" description="Helical" evidence="2">
    <location>
        <begin position="282"/>
        <end position="298"/>
    </location>
</feature>
<proteinExistence type="predicted"/>
<dbReference type="AlphaFoldDB" id="A0A921LGF1"/>
<dbReference type="Pfam" id="PF13476">
    <property type="entry name" value="AAA_23"/>
    <property type="match status" value="1"/>
</dbReference>
<keyword evidence="2" id="KW-1133">Transmembrane helix</keyword>
<protein>
    <submittedName>
        <fullName evidence="4">AAA family ATPase</fullName>
    </submittedName>
</protein>
<feature type="domain" description="Rad50/SbcC-type AAA" evidence="3">
    <location>
        <begin position="5"/>
        <end position="241"/>
    </location>
</feature>
<comment type="caution">
    <text evidence="4">The sequence shown here is derived from an EMBL/GenBank/DDBJ whole genome shotgun (WGS) entry which is preliminary data.</text>
</comment>
<feature type="coiled-coil region" evidence="1">
    <location>
        <begin position="169"/>
        <end position="243"/>
    </location>
</feature>
<dbReference type="Gene3D" id="3.40.50.300">
    <property type="entry name" value="P-loop containing nucleotide triphosphate hydrolases"/>
    <property type="match status" value="2"/>
</dbReference>
<dbReference type="PANTHER" id="PTHR41259:SF1">
    <property type="entry name" value="DOUBLE-STRAND BREAK REPAIR RAD50 ATPASE, PUTATIVE-RELATED"/>
    <property type="match status" value="1"/>
</dbReference>
<feature type="transmembrane region" description="Helical" evidence="2">
    <location>
        <begin position="255"/>
        <end position="276"/>
    </location>
</feature>
<keyword evidence="1" id="KW-0175">Coiled coil</keyword>
<evidence type="ECO:0000256" key="2">
    <source>
        <dbReference type="SAM" id="Phobius"/>
    </source>
</evidence>
<dbReference type="GO" id="GO:0006302">
    <property type="term" value="P:double-strand break repair"/>
    <property type="evidence" value="ECO:0007669"/>
    <property type="project" value="InterPro"/>
</dbReference>
<reference evidence="4" key="2">
    <citation type="submission" date="2021-09" db="EMBL/GenBank/DDBJ databases">
        <authorList>
            <person name="Gilroy R."/>
        </authorList>
    </citation>
    <scope>NUCLEOTIDE SEQUENCE</scope>
    <source>
        <strain evidence="4">ChiSjej5B23-16112</strain>
    </source>
</reference>
<dbReference type="InterPro" id="IPR038729">
    <property type="entry name" value="Rad50/SbcC_AAA"/>
</dbReference>
<dbReference type="PANTHER" id="PTHR41259">
    <property type="entry name" value="DOUBLE-STRAND BREAK REPAIR RAD50 ATPASE, PUTATIVE-RELATED"/>
    <property type="match status" value="1"/>
</dbReference>
<gene>
    <name evidence="4" type="ORF">K8V82_08390</name>
</gene>
<accession>A0A921LGF1</accession>
<dbReference type="InterPro" id="IPR027417">
    <property type="entry name" value="P-loop_NTPase"/>
</dbReference>
<name>A0A921LGF1_9FIRM</name>
<dbReference type="GO" id="GO:0016887">
    <property type="term" value="F:ATP hydrolysis activity"/>
    <property type="evidence" value="ECO:0007669"/>
    <property type="project" value="InterPro"/>
</dbReference>
<dbReference type="EMBL" id="DYVY01000136">
    <property type="protein sequence ID" value="HJF94797.1"/>
    <property type="molecule type" value="Genomic_DNA"/>
</dbReference>
<keyword evidence="2" id="KW-0472">Membrane</keyword>
<feature type="coiled-coil region" evidence="1">
    <location>
        <begin position="327"/>
        <end position="371"/>
    </location>
</feature>
<dbReference type="SUPFAM" id="SSF52540">
    <property type="entry name" value="P-loop containing nucleoside triphosphate hydrolases"/>
    <property type="match status" value="1"/>
</dbReference>
<sequence length="519" mass="59990">MKIQKLELRHFGKFRDRTILLGDGIQLLYGENEAGKTTIHTFIKSMLFGMERGRGRAAANDTFSRYEPWEQSGVYGGAIEFTCGGKTFRLERSFGRQVKKADLICLDDGEQLSLADGDLEMILPGLEADSYEDTLYIRQSGAQTGQKLAGELKNFAANYSVSGDARIDLAAAQDVLRSQERQLDRQAKVYMEERQRRREKIEQEASYVWRDIHRLDEELDRVREALELKRIKEERESREQEKERRMIDELRPGGWRIHPLEVLGIILAVIVLFVLIPRPWNYITSVVAALAGGIYIWNRMKVEKKRQKTAPELMLEEITPEEELASAEKLRWEQQHLEEEKKEKQIQYENLQEELTELGELDDIYKEQKNRRAALSLAGERLAQVARDMQTQVRSDLNGAVSDIMRGITGGKYTRLLVEEGAQPVFFQENRRIPLSQVSRGTMEQAYLALRLAAADLLYEEEYPLVLDDAFACYDDRRLANTLAWLAGNREQVLLFTCHRREEEILRRESIPFDLVSLP</sequence>
<evidence type="ECO:0000259" key="3">
    <source>
        <dbReference type="Pfam" id="PF13476"/>
    </source>
</evidence>
<organism evidence="4 5">
    <name type="scientific">Lachnoclostridium phocaeense</name>
    <dbReference type="NCBI Taxonomy" id="1871021"/>
    <lineage>
        <taxon>Bacteria</taxon>
        <taxon>Bacillati</taxon>
        <taxon>Bacillota</taxon>
        <taxon>Clostridia</taxon>
        <taxon>Lachnospirales</taxon>
        <taxon>Lachnospiraceae</taxon>
    </lineage>
</organism>
<evidence type="ECO:0000313" key="4">
    <source>
        <dbReference type="EMBL" id="HJF94797.1"/>
    </source>
</evidence>